<gene>
    <name evidence="2" type="ORF">OE699_01855</name>
</gene>
<keyword evidence="1" id="KW-0472">Membrane</keyword>
<evidence type="ECO:0008006" key="4">
    <source>
        <dbReference type="Google" id="ProtNLM"/>
    </source>
</evidence>
<feature type="transmembrane region" description="Helical" evidence="1">
    <location>
        <begin position="6"/>
        <end position="24"/>
    </location>
</feature>
<keyword evidence="3" id="KW-1185">Reference proteome</keyword>
<sequence length="61" mass="6070">MFEHIISTAGIGWLIGSAMSVFVAGHSRDGIWPEAVAAMMLGGMVIGAIIGAADALAGAAQ</sequence>
<accession>A0ABT2ZV07</accession>
<keyword evidence="1" id="KW-0812">Transmembrane</keyword>
<proteinExistence type="predicted"/>
<evidence type="ECO:0000256" key="1">
    <source>
        <dbReference type="SAM" id="Phobius"/>
    </source>
</evidence>
<feature type="transmembrane region" description="Helical" evidence="1">
    <location>
        <begin position="36"/>
        <end position="60"/>
    </location>
</feature>
<dbReference type="EMBL" id="JAOWKW010000001">
    <property type="protein sequence ID" value="MCV2877583.1"/>
    <property type="molecule type" value="Genomic_DNA"/>
</dbReference>
<reference evidence="2 3" key="1">
    <citation type="submission" date="2022-10" db="EMBL/GenBank/DDBJ databases">
        <title>Sinirhodobacter sp. nov., isolated from ocean surface sediments.</title>
        <authorList>
            <person name="He W."/>
            <person name="Wang L."/>
            <person name="Zhang D.-F."/>
        </authorList>
    </citation>
    <scope>NUCLEOTIDE SEQUENCE [LARGE SCALE GENOMIC DNA]</scope>
    <source>
        <strain evidence="2 3">WL0115</strain>
    </source>
</reference>
<evidence type="ECO:0000313" key="3">
    <source>
        <dbReference type="Proteomes" id="UP001526166"/>
    </source>
</evidence>
<keyword evidence="1" id="KW-1133">Transmembrane helix</keyword>
<name>A0ABT2ZV07_9RHOB</name>
<comment type="caution">
    <text evidence="2">The sequence shown here is derived from an EMBL/GenBank/DDBJ whole genome shotgun (WGS) entry which is preliminary data.</text>
</comment>
<evidence type="ECO:0000313" key="2">
    <source>
        <dbReference type="EMBL" id="MCV2877583.1"/>
    </source>
</evidence>
<dbReference type="RefSeq" id="WP_263846868.1">
    <property type="nucleotide sequence ID" value="NZ_JAOWKW010000001.1"/>
</dbReference>
<protein>
    <recommendedName>
        <fullName evidence="4">GlsB/YeaQ/YmgE family stress response membrane protein</fullName>
    </recommendedName>
</protein>
<organism evidence="2 3">
    <name type="scientific">Sedimentimonas flavescens</name>
    <dbReference type="NCBI Taxonomy" id="2851012"/>
    <lineage>
        <taxon>Bacteria</taxon>
        <taxon>Pseudomonadati</taxon>
        <taxon>Pseudomonadota</taxon>
        <taxon>Alphaproteobacteria</taxon>
        <taxon>Rhodobacterales</taxon>
        <taxon>Rhodobacter group</taxon>
        <taxon>Sedimentimonas</taxon>
    </lineage>
</organism>
<dbReference type="Proteomes" id="UP001526166">
    <property type="component" value="Unassembled WGS sequence"/>
</dbReference>